<sequence>MKWLSELSDDTLLITGQNTLETAEFIRQMIVDSVSAEKYKPLYIAEERTWRPSARKMLDDYIDSVTEDLYDEAVERLSEAMTPEMIAAVQYILDKAFGAIGYYEAGEEIFVDIVPSERSVRGMEQQRKCLYCDSTEIASGNDEHGWVCWDCLSECEPIEGGDGE</sequence>
<dbReference type="Proteomes" id="UP000183508">
    <property type="component" value="Unassembled WGS sequence"/>
</dbReference>
<evidence type="ECO:0000313" key="2">
    <source>
        <dbReference type="Proteomes" id="UP000183508"/>
    </source>
</evidence>
<dbReference type="RefSeq" id="WP_074956620.1">
    <property type="nucleotide sequence ID" value="NZ_FPBV01000041.1"/>
</dbReference>
<accession>A0A1I7LED3</accession>
<name>A0A1I7LED3_9BACL</name>
<dbReference type="EMBL" id="FPBV01000041">
    <property type="protein sequence ID" value="SFV08062.1"/>
    <property type="molecule type" value="Genomic_DNA"/>
</dbReference>
<keyword evidence="2" id="KW-1185">Reference proteome</keyword>
<protein>
    <submittedName>
        <fullName evidence="1">Uncharacterized protein</fullName>
    </submittedName>
</protein>
<reference evidence="2" key="1">
    <citation type="submission" date="2016-10" db="EMBL/GenBank/DDBJ databases">
        <authorList>
            <person name="Varghese N."/>
        </authorList>
    </citation>
    <scope>NUCLEOTIDE SEQUENCE [LARGE SCALE GENOMIC DNA]</scope>
    <source>
        <strain evidence="2">DSM 17980</strain>
    </source>
</reference>
<gene>
    <name evidence="1" type="ORF">SAMN05421543_14111</name>
</gene>
<proteinExistence type="predicted"/>
<evidence type="ECO:0000313" key="1">
    <source>
        <dbReference type="EMBL" id="SFV08062.1"/>
    </source>
</evidence>
<organism evidence="1 2">
    <name type="scientific">Alicyclobacillus macrosporangiidus</name>
    <dbReference type="NCBI Taxonomy" id="392015"/>
    <lineage>
        <taxon>Bacteria</taxon>
        <taxon>Bacillati</taxon>
        <taxon>Bacillota</taxon>
        <taxon>Bacilli</taxon>
        <taxon>Bacillales</taxon>
        <taxon>Alicyclobacillaceae</taxon>
        <taxon>Alicyclobacillus</taxon>
    </lineage>
</organism>
<dbReference type="AlphaFoldDB" id="A0A1I7LED3"/>
<dbReference type="OrthoDB" id="2973963at2"/>
<dbReference type="STRING" id="392015.SAMN05421543_14111"/>